<dbReference type="Proteomes" id="UP001318040">
    <property type="component" value="Chromosome 54"/>
</dbReference>
<dbReference type="KEGG" id="pmrn:116954172"/>
<dbReference type="AlphaFoldDB" id="A0AAJ7U7F2"/>
<keyword evidence="2" id="KW-0732">Signal</keyword>
<feature type="signal peptide" evidence="2">
    <location>
        <begin position="1"/>
        <end position="43"/>
    </location>
</feature>
<gene>
    <name evidence="4" type="primary">LOC116954172</name>
</gene>
<accession>A0AAJ7U7F2</accession>
<organism evidence="3 4">
    <name type="scientific">Petromyzon marinus</name>
    <name type="common">Sea lamprey</name>
    <dbReference type="NCBI Taxonomy" id="7757"/>
    <lineage>
        <taxon>Eukaryota</taxon>
        <taxon>Metazoa</taxon>
        <taxon>Chordata</taxon>
        <taxon>Craniata</taxon>
        <taxon>Vertebrata</taxon>
        <taxon>Cyclostomata</taxon>
        <taxon>Hyperoartia</taxon>
        <taxon>Petromyzontiformes</taxon>
        <taxon>Petromyzontidae</taxon>
        <taxon>Petromyzon</taxon>
    </lineage>
</organism>
<dbReference type="RefSeq" id="XP_032830549.1">
    <property type="nucleotide sequence ID" value="XM_032974658.1"/>
</dbReference>
<evidence type="ECO:0000256" key="1">
    <source>
        <dbReference type="SAM" id="Phobius"/>
    </source>
</evidence>
<feature type="chain" id="PRO_5042473774" evidence="2">
    <location>
        <begin position="44"/>
        <end position="251"/>
    </location>
</feature>
<protein>
    <submittedName>
        <fullName evidence="4">Uncharacterized protein LOC116954172</fullName>
    </submittedName>
</protein>
<proteinExistence type="predicted"/>
<keyword evidence="1" id="KW-1133">Transmembrane helix</keyword>
<evidence type="ECO:0000256" key="2">
    <source>
        <dbReference type="SAM" id="SignalP"/>
    </source>
</evidence>
<name>A0AAJ7U7F2_PETMA</name>
<evidence type="ECO:0000313" key="4">
    <source>
        <dbReference type="RefSeq" id="XP_032830549.1"/>
    </source>
</evidence>
<feature type="transmembrane region" description="Helical" evidence="1">
    <location>
        <begin position="84"/>
        <end position="105"/>
    </location>
</feature>
<reference evidence="4" key="1">
    <citation type="submission" date="2025-08" db="UniProtKB">
        <authorList>
            <consortium name="RefSeq"/>
        </authorList>
    </citation>
    <scope>IDENTIFICATION</scope>
    <source>
        <tissue evidence="4">Sperm</tissue>
    </source>
</reference>
<sequence length="251" mass="26052">MVAVPSLICFLNSVLSWSQRPARAKMIFKLCVLCCLWLAAVNGQDSGNNKSETSTAGRTSTTIQNSNALSIKGDFERLFAKANLIPLLLFGLSVTLVTLLVFVCVQRSCRCLAARRRRGSGVLEVQMVDIREAGNLTAETGSAHGIEKENPPPCGANGRTILPATGRTAEGAGEAGAEGGGGIYELVDEVQEHASGAPKAATPAAADDELTMVDNELYRSVGEAHQRGAVVEAAGAGAKEPVPACATVASA</sequence>
<keyword evidence="1" id="KW-0812">Transmembrane</keyword>
<keyword evidence="1" id="KW-0472">Membrane</keyword>
<keyword evidence="3" id="KW-1185">Reference proteome</keyword>
<evidence type="ECO:0000313" key="3">
    <source>
        <dbReference type="Proteomes" id="UP001318040"/>
    </source>
</evidence>
<dbReference type="GeneID" id="116954172"/>